<dbReference type="InterPro" id="IPR010031">
    <property type="entry name" value="FAD_lactone_oxidase-like"/>
</dbReference>
<sequence>MTTTDPASTGPTNPASTGPTGTGPRTNWAGNLVFGARAVHRPRSVAELQELVRRSERVRALGSGHSFSPVADTSGDLVLLDGLPTRIEIAPDARSVTVSAATRYAELAVALQAAGLALENLASLPHISVAGATATGTHGSGDGLRSLAAAVRSLEVVGADGELRTTSHPGAVVHLGALGVVTALTLDVVPAYALRQHVHLGLPLAQYAAHLDEVHAAGWSVSLFTDWGSDTGRVWVKQLDDGTPAATVPGARPADAPQHPVPGMPTAHCTAQLGAPGPWHERLPHFRPEFTPSGGDELQSEYLLPRAAAPAAIAELRALGQQLAPVLHISEVRTVAADELWLSPAYGRDSVAFHFTWKPEPAAVAPVLAAVERALLPLGGRPHWGKVTHAPRAAAAGYERLGDFLALRQELDPAGKFGNAFTDRLAAAAAAAAARD</sequence>
<dbReference type="PROSITE" id="PS51387">
    <property type="entry name" value="FAD_PCMH"/>
    <property type="match status" value="1"/>
</dbReference>
<keyword evidence="5" id="KW-1185">Reference proteome</keyword>
<dbReference type="Pfam" id="PF01565">
    <property type="entry name" value="FAD_binding_4"/>
    <property type="match status" value="1"/>
</dbReference>
<reference evidence="4 5" key="1">
    <citation type="submission" date="2024-09" db="EMBL/GenBank/DDBJ databases">
        <title>The Natural Products Discovery Center: Release of the First 8490 Sequenced Strains for Exploring Actinobacteria Biosynthetic Diversity.</title>
        <authorList>
            <person name="Kalkreuter E."/>
            <person name="Kautsar S.A."/>
            <person name="Yang D."/>
            <person name="Bader C.D."/>
            <person name="Teijaro C.N."/>
            <person name="Fluegel L."/>
            <person name="Davis C.M."/>
            <person name="Simpson J.R."/>
            <person name="Lauterbach L."/>
            <person name="Steele A.D."/>
            <person name="Gui C."/>
            <person name="Meng S."/>
            <person name="Li G."/>
            <person name="Viehrig K."/>
            <person name="Ye F."/>
            <person name="Su P."/>
            <person name="Kiefer A.F."/>
            <person name="Nichols A."/>
            <person name="Cepeda A.J."/>
            <person name="Yan W."/>
            <person name="Fan B."/>
            <person name="Jiang Y."/>
            <person name="Adhikari A."/>
            <person name="Zheng C.-J."/>
            <person name="Schuster L."/>
            <person name="Cowan T.M."/>
            <person name="Smanski M.J."/>
            <person name="Chevrette M.G."/>
            <person name="De Carvalho L.P.S."/>
            <person name="Shen B."/>
        </authorList>
    </citation>
    <scope>NUCLEOTIDE SEQUENCE [LARGE SCALE GENOMIC DNA]</scope>
    <source>
        <strain evidence="4 5">NPDC058753</strain>
    </source>
</reference>
<feature type="region of interest" description="Disordered" evidence="2">
    <location>
        <begin position="1"/>
        <end position="27"/>
    </location>
</feature>
<evidence type="ECO:0000313" key="4">
    <source>
        <dbReference type="EMBL" id="MFE1351616.1"/>
    </source>
</evidence>
<organism evidence="4 5">
    <name type="scientific">Kitasatospora phosalacinea</name>
    <dbReference type="NCBI Taxonomy" id="2065"/>
    <lineage>
        <taxon>Bacteria</taxon>
        <taxon>Bacillati</taxon>
        <taxon>Actinomycetota</taxon>
        <taxon>Actinomycetes</taxon>
        <taxon>Kitasatosporales</taxon>
        <taxon>Streptomycetaceae</taxon>
        <taxon>Kitasatospora</taxon>
    </lineage>
</organism>
<dbReference type="PIRSF" id="PIRSF000136">
    <property type="entry name" value="LGO_GLO"/>
    <property type="match status" value="1"/>
</dbReference>
<evidence type="ECO:0000256" key="2">
    <source>
        <dbReference type="SAM" id="MobiDB-lite"/>
    </source>
</evidence>
<proteinExistence type="predicted"/>
<dbReference type="PANTHER" id="PTHR43762:SF1">
    <property type="entry name" value="D-ARABINONO-1,4-LACTONE OXIDASE"/>
    <property type="match status" value="1"/>
</dbReference>
<feature type="domain" description="FAD-binding PCMH-type" evidence="3">
    <location>
        <begin position="32"/>
        <end position="191"/>
    </location>
</feature>
<gene>
    <name evidence="4" type="ORF">ACFW6T_06445</name>
</gene>
<dbReference type="Gene3D" id="3.30.43.10">
    <property type="entry name" value="Uridine Diphospho-n-acetylenolpyruvylglucosamine Reductase, domain 2"/>
    <property type="match status" value="1"/>
</dbReference>
<dbReference type="PANTHER" id="PTHR43762">
    <property type="entry name" value="L-GULONOLACTONE OXIDASE"/>
    <property type="match status" value="1"/>
</dbReference>
<accession>A0ABW6GFU0</accession>
<dbReference type="Proteomes" id="UP001599542">
    <property type="component" value="Unassembled WGS sequence"/>
</dbReference>
<protein>
    <submittedName>
        <fullName evidence="4">FAD-binding protein</fullName>
    </submittedName>
</protein>
<dbReference type="Gene3D" id="3.30.70.2530">
    <property type="match status" value="1"/>
</dbReference>
<dbReference type="InterPro" id="IPR006094">
    <property type="entry name" value="Oxid_FAD_bind_N"/>
</dbReference>
<dbReference type="Gene3D" id="1.10.45.10">
    <property type="entry name" value="Vanillyl-alcohol Oxidase, Chain A, domain 4"/>
    <property type="match status" value="1"/>
</dbReference>
<dbReference type="InterPro" id="IPR016171">
    <property type="entry name" value="Vanillyl_alc_oxidase_C-sub2"/>
</dbReference>
<dbReference type="InterPro" id="IPR007173">
    <property type="entry name" value="ALO_C"/>
</dbReference>
<dbReference type="Pfam" id="PF04030">
    <property type="entry name" value="ALO"/>
    <property type="match status" value="1"/>
</dbReference>
<dbReference type="SUPFAM" id="SSF56176">
    <property type="entry name" value="FAD-binding/transporter-associated domain-like"/>
    <property type="match status" value="1"/>
</dbReference>
<comment type="caution">
    <text evidence="4">The sequence shown here is derived from an EMBL/GenBank/DDBJ whole genome shotgun (WGS) entry which is preliminary data.</text>
</comment>
<evidence type="ECO:0000256" key="1">
    <source>
        <dbReference type="ARBA" id="ARBA00023002"/>
    </source>
</evidence>
<dbReference type="InterPro" id="IPR036318">
    <property type="entry name" value="FAD-bd_PCMH-like_sf"/>
</dbReference>
<dbReference type="RefSeq" id="WP_380327855.1">
    <property type="nucleotide sequence ID" value="NZ_JBHYPW010000042.1"/>
</dbReference>
<dbReference type="Gene3D" id="3.30.465.10">
    <property type="match status" value="1"/>
</dbReference>
<evidence type="ECO:0000313" key="5">
    <source>
        <dbReference type="Proteomes" id="UP001599542"/>
    </source>
</evidence>
<dbReference type="InterPro" id="IPR016169">
    <property type="entry name" value="FAD-bd_PCMH_sub2"/>
</dbReference>
<dbReference type="InterPro" id="IPR016166">
    <property type="entry name" value="FAD-bd_PCMH"/>
</dbReference>
<dbReference type="InterPro" id="IPR016167">
    <property type="entry name" value="FAD-bd_PCMH_sub1"/>
</dbReference>
<evidence type="ECO:0000259" key="3">
    <source>
        <dbReference type="PROSITE" id="PS51387"/>
    </source>
</evidence>
<dbReference type="EMBL" id="JBHYPX010000008">
    <property type="protein sequence ID" value="MFE1351616.1"/>
    <property type="molecule type" value="Genomic_DNA"/>
</dbReference>
<keyword evidence="1" id="KW-0560">Oxidoreductase</keyword>
<dbReference type="Gene3D" id="3.30.70.2520">
    <property type="match status" value="1"/>
</dbReference>
<name>A0ABW6GFU0_9ACTN</name>